<dbReference type="InterPro" id="IPR000600">
    <property type="entry name" value="ROK"/>
</dbReference>
<dbReference type="Proteomes" id="UP000596977">
    <property type="component" value="Unassembled WGS sequence"/>
</dbReference>
<dbReference type="AlphaFoldDB" id="A0A916RBN2"/>
<dbReference type="PANTHER" id="PTHR18964">
    <property type="entry name" value="ROK (REPRESSOR, ORF, KINASE) FAMILY"/>
    <property type="match status" value="1"/>
</dbReference>
<keyword evidence="3" id="KW-1185">Reference proteome</keyword>
<evidence type="ECO:0000313" key="3">
    <source>
        <dbReference type="Proteomes" id="UP000596977"/>
    </source>
</evidence>
<dbReference type="RefSeq" id="WP_127074148.1">
    <property type="nucleotide sequence ID" value="NZ_BMKB01000003.1"/>
</dbReference>
<sequence length="402" mass="42295">MSSNELIKIFLSEDVGAPAYKVVRALAERGSASAIELSRHTGLAKSTMSALVAELKDASVIIEPEPSKDARASSRGRPAVQLSLNPQAGTSVGVLPGPDFIGIALVDAAHGIRDERSVEIKPNYSVDQGVEAVAELVQQAYAATGLQRETLLGVGLAMPGPFNHRTGVMLRSTLLPNWVDLDIGAHFAKRFDVPVIADNESNCAAIAEMTWGAALGQQDFLYAKFDEGVGGAVIVDGRVLRGALGAAGEIGHFMVDPDGPLCTCGSRGCLEAMMRWDAIVRPARALFGENITFPQIAGRAQEGDPGCVRLISDAAAAAGRALAGICAVLNPPLIVVGGRYVLAGEVFLRAMQESFDRHFHIRDQTDGGSVTPIVAGTFSNNRDSTLGAVGLVLREKPFTRSA</sequence>
<reference evidence="2 3" key="1">
    <citation type="journal article" date="2014" name="Int. J. Syst. Evol. Microbiol.">
        <title>Complete genome sequence of Corynebacterium casei LMG S-19264T (=DSM 44701T), isolated from a smear-ripened cheese.</title>
        <authorList>
            <consortium name="US DOE Joint Genome Institute (JGI-PGF)"/>
            <person name="Walter F."/>
            <person name="Albersmeier A."/>
            <person name="Kalinowski J."/>
            <person name="Ruckert C."/>
        </authorList>
    </citation>
    <scope>NUCLEOTIDE SEQUENCE [LARGE SCALE GENOMIC DNA]</scope>
    <source>
        <strain evidence="2 3">CGMCC 1.15896</strain>
    </source>
</reference>
<dbReference type="Pfam" id="PF00480">
    <property type="entry name" value="ROK"/>
    <property type="match status" value="1"/>
</dbReference>
<dbReference type="EMBL" id="BMKB01000003">
    <property type="protein sequence ID" value="GGA48540.1"/>
    <property type="molecule type" value="Genomic_DNA"/>
</dbReference>
<dbReference type="PANTHER" id="PTHR18964:SF149">
    <property type="entry name" value="BIFUNCTIONAL UDP-N-ACETYLGLUCOSAMINE 2-EPIMERASE_N-ACETYLMANNOSAMINE KINASE"/>
    <property type="match status" value="1"/>
</dbReference>
<comment type="similarity">
    <text evidence="1">Belongs to the ROK (NagC/XylR) family.</text>
</comment>
<dbReference type="InterPro" id="IPR036388">
    <property type="entry name" value="WH-like_DNA-bd_sf"/>
</dbReference>
<evidence type="ECO:0000313" key="2">
    <source>
        <dbReference type="EMBL" id="GGA48540.1"/>
    </source>
</evidence>
<dbReference type="Gene3D" id="1.10.10.10">
    <property type="entry name" value="Winged helix-like DNA-binding domain superfamily/Winged helix DNA-binding domain"/>
    <property type="match status" value="1"/>
</dbReference>
<dbReference type="SUPFAM" id="SSF53067">
    <property type="entry name" value="Actin-like ATPase domain"/>
    <property type="match status" value="1"/>
</dbReference>
<protein>
    <submittedName>
        <fullName evidence="2">Transcriptional regulator</fullName>
    </submittedName>
</protein>
<accession>A0A916RBN2</accession>
<dbReference type="Gene3D" id="3.30.420.40">
    <property type="match status" value="2"/>
</dbReference>
<dbReference type="OrthoDB" id="9810372at2"/>
<gene>
    <name evidence="2" type="ORF">GCM10011499_17910</name>
</gene>
<dbReference type="SUPFAM" id="SSF46785">
    <property type="entry name" value="Winged helix' DNA-binding domain"/>
    <property type="match status" value="1"/>
</dbReference>
<dbReference type="InterPro" id="IPR043129">
    <property type="entry name" value="ATPase_NBD"/>
</dbReference>
<proteinExistence type="inferred from homology"/>
<evidence type="ECO:0000256" key="1">
    <source>
        <dbReference type="ARBA" id="ARBA00006479"/>
    </source>
</evidence>
<name>A0A916RBN2_9HYPH</name>
<comment type="caution">
    <text evidence="2">The sequence shown here is derived from an EMBL/GenBank/DDBJ whole genome shotgun (WGS) entry which is preliminary data.</text>
</comment>
<dbReference type="InterPro" id="IPR036390">
    <property type="entry name" value="WH_DNA-bd_sf"/>
</dbReference>
<organism evidence="2 3">
    <name type="scientific">Pelagibacterium lentulum</name>
    <dbReference type="NCBI Taxonomy" id="2029865"/>
    <lineage>
        <taxon>Bacteria</taxon>
        <taxon>Pseudomonadati</taxon>
        <taxon>Pseudomonadota</taxon>
        <taxon>Alphaproteobacteria</taxon>
        <taxon>Hyphomicrobiales</taxon>
        <taxon>Devosiaceae</taxon>
        <taxon>Pelagibacterium</taxon>
    </lineage>
</organism>